<dbReference type="EMBL" id="PGEZ01000002">
    <property type="protein sequence ID" value="PJJ54004.1"/>
    <property type="molecule type" value="Genomic_DNA"/>
</dbReference>
<dbReference type="Gene3D" id="1.10.1760.20">
    <property type="match status" value="1"/>
</dbReference>
<evidence type="ECO:0000313" key="10">
    <source>
        <dbReference type="Proteomes" id="UP000230842"/>
    </source>
</evidence>
<evidence type="ECO:0000256" key="7">
    <source>
        <dbReference type="ARBA" id="ARBA00023136"/>
    </source>
</evidence>
<keyword evidence="10" id="KW-1185">Reference proteome</keyword>
<keyword evidence="5" id="KW-0133">Cell shape</keyword>
<evidence type="ECO:0000313" key="9">
    <source>
        <dbReference type="EMBL" id="PJJ54004.1"/>
    </source>
</evidence>
<keyword evidence="3" id="KW-1003">Cell membrane</keyword>
<dbReference type="Proteomes" id="UP000230842">
    <property type="component" value="Unassembled WGS sequence"/>
</dbReference>
<keyword evidence="4 8" id="KW-0812">Transmembrane</keyword>
<comment type="caution">
    <text evidence="9">The sequence shown here is derived from an EMBL/GenBank/DDBJ whole genome shotgun (WGS) entry which is preliminary data.</text>
</comment>
<evidence type="ECO:0000256" key="3">
    <source>
        <dbReference type="ARBA" id="ARBA00022475"/>
    </source>
</evidence>
<feature type="transmembrane region" description="Helical" evidence="8">
    <location>
        <begin position="133"/>
        <end position="156"/>
    </location>
</feature>
<keyword evidence="7 8" id="KW-0472">Membrane</keyword>
<sequence length="171" mass="17113">MAAGRTLVIAALLVVALLVQLSVAPVLFPTAVVPDVVLLVVAAVGLRDGAVAGAWTGFAGGLLIDLAPPSDDLMGQWALALCVVGLLAGTVDRGSRSTRWLDLVVSGAAAFVGVSIFALSSIVLGLAGADLAVASSVVGLAVAYDAVLGLLVLPLVRAALDRVEPTPVRGW</sequence>
<evidence type="ECO:0000256" key="1">
    <source>
        <dbReference type="ARBA" id="ARBA00004651"/>
    </source>
</evidence>
<evidence type="ECO:0000256" key="4">
    <source>
        <dbReference type="ARBA" id="ARBA00022692"/>
    </source>
</evidence>
<evidence type="ECO:0000256" key="6">
    <source>
        <dbReference type="ARBA" id="ARBA00022989"/>
    </source>
</evidence>
<comment type="similarity">
    <text evidence="2">Belongs to the MreD family.</text>
</comment>
<evidence type="ECO:0000256" key="8">
    <source>
        <dbReference type="SAM" id="Phobius"/>
    </source>
</evidence>
<dbReference type="AlphaFoldDB" id="A0A2M9B7T9"/>
<dbReference type="InterPro" id="IPR007227">
    <property type="entry name" value="Cell_shape_determining_MreD"/>
</dbReference>
<evidence type="ECO:0000256" key="2">
    <source>
        <dbReference type="ARBA" id="ARBA00007776"/>
    </source>
</evidence>
<dbReference type="RefSeq" id="WP_100415349.1">
    <property type="nucleotide sequence ID" value="NZ_PGEZ01000002.1"/>
</dbReference>
<dbReference type="GO" id="GO:0008360">
    <property type="term" value="P:regulation of cell shape"/>
    <property type="evidence" value="ECO:0007669"/>
    <property type="project" value="UniProtKB-KW"/>
</dbReference>
<evidence type="ECO:0000256" key="5">
    <source>
        <dbReference type="ARBA" id="ARBA00022960"/>
    </source>
</evidence>
<accession>A0A2M9B7T9</accession>
<dbReference type="NCBIfam" id="TIGR03426">
    <property type="entry name" value="shape_MreD"/>
    <property type="match status" value="1"/>
</dbReference>
<gene>
    <name evidence="9" type="ORF">CLV56_3507</name>
</gene>
<keyword evidence="6 8" id="KW-1133">Transmembrane helix</keyword>
<feature type="transmembrane region" description="Helical" evidence="8">
    <location>
        <begin position="103"/>
        <end position="127"/>
    </location>
</feature>
<organism evidence="9 10">
    <name type="scientific">Mumia flava</name>
    <dbReference type="NCBI Taxonomy" id="1348852"/>
    <lineage>
        <taxon>Bacteria</taxon>
        <taxon>Bacillati</taxon>
        <taxon>Actinomycetota</taxon>
        <taxon>Actinomycetes</taxon>
        <taxon>Propionibacteriales</taxon>
        <taxon>Nocardioidaceae</taxon>
        <taxon>Mumia</taxon>
    </lineage>
</organism>
<protein>
    <submittedName>
        <fullName evidence="9">Rod shape-determining protein MreD</fullName>
    </submittedName>
</protein>
<dbReference type="GO" id="GO:0005886">
    <property type="term" value="C:plasma membrane"/>
    <property type="evidence" value="ECO:0007669"/>
    <property type="project" value="UniProtKB-SubCell"/>
</dbReference>
<name>A0A2M9B7T9_9ACTN</name>
<reference evidence="9 10" key="1">
    <citation type="submission" date="2017-11" db="EMBL/GenBank/DDBJ databases">
        <title>Genomic Encyclopedia of Archaeal and Bacterial Type Strains, Phase II (KMG-II): From Individual Species to Whole Genera.</title>
        <authorList>
            <person name="Goeker M."/>
        </authorList>
    </citation>
    <scope>NUCLEOTIDE SEQUENCE [LARGE SCALE GENOMIC DNA]</scope>
    <source>
        <strain evidence="9 10">DSM 27763</strain>
    </source>
</reference>
<dbReference type="Pfam" id="PF04093">
    <property type="entry name" value="MreD"/>
    <property type="match status" value="1"/>
</dbReference>
<proteinExistence type="inferred from homology"/>
<feature type="transmembrane region" description="Helical" evidence="8">
    <location>
        <begin position="73"/>
        <end position="91"/>
    </location>
</feature>
<comment type="subcellular location">
    <subcellularLocation>
        <location evidence="1">Cell membrane</location>
        <topology evidence="1">Multi-pass membrane protein</topology>
    </subcellularLocation>
</comment>